<dbReference type="Proteomes" id="UP001314169">
    <property type="component" value="Chromosome 14"/>
</dbReference>
<gene>
    <name evidence="2" type="ORF">MPIPNATIZW_LOCUS4432</name>
</gene>
<dbReference type="EMBL" id="OY882871">
    <property type="protein sequence ID" value="CAK6436126.1"/>
    <property type="molecule type" value="Genomic_DNA"/>
</dbReference>
<accession>A0ABN9ZCS8</accession>
<keyword evidence="3" id="KW-1185">Reference proteome</keyword>
<organism evidence="2 3">
    <name type="scientific">Pipistrellus nathusii</name>
    <name type="common">Nathusius' pipistrelle</name>
    <dbReference type="NCBI Taxonomy" id="59473"/>
    <lineage>
        <taxon>Eukaryota</taxon>
        <taxon>Metazoa</taxon>
        <taxon>Chordata</taxon>
        <taxon>Craniata</taxon>
        <taxon>Vertebrata</taxon>
        <taxon>Euteleostomi</taxon>
        <taxon>Mammalia</taxon>
        <taxon>Eutheria</taxon>
        <taxon>Laurasiatheria</taxon>
        <taxon>Chiroptera</taxon>
        <taxon>Yangochiroptera</taxon>
        <taxon>Vespertilionidae</taxon>
        <taxon>Pipistrellus</taxon>
    </lineage>
</organism>
<evidence type="ECO:0000313" key="3">
    <source>
        <dbReference type="Proteomes" id="UP001314169"/>
    </source>
</evidence>
<proteinExistence type="predicted"/>
<protein>
    <submittedName>
        <fullName evidence="2">Uncharacterized protein</fullName>
    </submittedName>
</protein>
<evidence type="ECO:0000313" key="2">
    <source>
        <dbReference type="EMBL" id="CAK6436126.1"/>
    </source>
</evidence>
<reference evidence="2" key="1">
    <citation type="submission" date="2023-12" db="EMBL/GenBank/DDBJ databases">
        <authorList>
            <person name="Brown T."/>
        </authorList>
    </citation>
    <scope>NUCLEOTIDE SEQUENCE</scope>
</reference>
<name>A0ABN9ZCS8_PIPNA</name>
<evidence type="ECO:0000256" key="1">
    <source>
        <dbReference type="SAM" id="MobiDB-lite"/>
    </source>
</evidence>
<sequence length="101" mass="10952">MSNARPPVTPDPTHAPEEFPNSGKGNFILQVAQAKPIDFLLSLLSCLPTNYFGSTFKIFLESNTSPSSTATTWRIVASSLFPLPLPLPLFSSFSAEQPVIL</sequence>
<feature type="region of interest" description="Disordered" evidence="1">
    <location>
        <begin position="1"/>
        <end position="21"/>
    </location>
</feature>